<reference evidence="4 5" key="1">
    <citation type="journal article" date="2011" name="Science">
        <title>The Selaginella genome identifies genetic changes associated with the evolution of vascular plants.</title>
        <authorList>
            <person name="Banks J.A."/>
            <person name="Nishiyama T."/>
            <person name="Hasebe M."/>
            <person name="Bowman J.L."/>
            <person name="Gribskov M."/>
            <person name="dePamphilis C."/>
            <person name="Albert V.A."/>
            <person name="Aono N."/>
            <person name="Aoyama T."/>
            <person name="Ambrose B.A."/>
            <person name="Ashton N.W."/>
            <person name="Axtell M.J."/>
            <person name="Barker E."/>
            <person name="Barker M.S."/>
            <person name="Bennetzen J.L."/>
            <person name="Bonawitz N.D."/>
            <person name="Chapple C."/>
            <person name="Cheng C."/>
            <person name="Correa L.G."/>
            <person name="Dacre M."/>
            <person name="DeBarry J."/>
            <person name="Dreyer I."/>
            <person name="Elias M."/>
            <person name="Engstrom E.M."/>
            <person name="Estelle M."/>
            <person name="Feng L."/>
            <person name="Finet C."/>
            <person name="Floyd S.K."/>
            <person name="Frommer W.B."/>
            <person name="Fujita T."/>
            <person name="Gramzow L."/>
            <person name="Gutensohn M."/>
            <person name="Harholt J."/>
            <person name="Hattori M."/>
            <person name="Heyl A."/>
            <person name="Hirai T."/>
            <person name="Hiwatashi Y."/>
            <person name="Ishikawa M."/>
            <person name="Iwata M."/>
            <person name="Karol K.G."/>
            <person name="Koehler B."/>
            <person name="Kolukisaoglu U."/>
            <person name="Kubo M."/>
            <person name="Kurata T."/>
            <person name="Lalonde S."/>
            <person name="Li K."/>
            <person name="Li Y."/>
            <person name="Litt A."/>
            <person name="Lyons E."/>
            <person name="Manning G."/>
            <person name="Maruyama T."/>
            <person name="Michael T.P."/>
            <person name="Mikami K."/>
            <person name="Miyazaki S."/>
            <person name="Morinaga S."/>
            <person name="Murata T."/>
            <person name="Mueller-Roeber B."/>
            <person name="Nelson D.R."/>
            <person name="Obara M."/>
            <person name="Oguri Y."/>
            <person name="Olmstead R.G."/>
            <person name="Onodera N."/>
            <person name="Petersen B.L."/>
            <person name="Pils B."/>
            <person name="Prigge M."/>
            <person name="Rensing S.A."/>
            <person name="Riano-Pachon D.M."/>
            <person name="Roberts A.W."/>
            <person name="Sato Y."/>
            <person name="Scheller H.V."/>
            <person name="Schulz B."/>
            <person name="Schulz C."/>
            <person name="Shakirov E.V."/>
            <person name="Shibagaki N."/>
            <person name="Shinohara N."/>
            <person name="Shippen D.E."/>
            <person name="Soerensen I."/>
            <person name="Sotooka R."/>
            <person name="Sugimoto N."/>
            <person name="Sugita M."/>
            <person name="Sumikawa N."/>
            <person name="Tanurdzic M."/>
            <person name="Theissen G."/>
            <person name="Ulvskov P."/>
            <person name="Wakazuki S."/>
            <person name="Weng J.K."/>
            <person name="Willats W.W."/>
            <person name="Wipf D."/>
            <person name="Wolf P.G."/>
            <person name="Yang L."/>
            <person name="Zimmer A.D."/>
            <person name="Zhu Q."/>
            <person name="Mitros T."/>
            <person name="Hellsten U."/>
            <person name="Loque D."/>
            <person name="Otillar R."/>
            <person name="Salamov A."/>
            <person name="Schmutz J."/>
            <person name="Shapiro H."/>
            <person name="Lindquist E."/>
            <person name="Lucas S."/>
            <person name="Rokhsar D."/>
            <person name="Grigoriev I.V."/>
        </authorList>
    </citation>
    <scope>NUCLEOTIDE SEQUENCE [LARGE SCALE GENOMIC DNA]</scope>
</reference>
<dbReference type="InterPro" id="IPR037239">
    <property type="entry name" value="OSBP_sf"/>
</dbReference>
<accession>D8RCF3</accession>
<dbReference type="eggNOG" id="KOG2210">
    <property type="taxonomic scope" value="Eukaryota"/>
</dbReference>
<dbReference type="Gene3D" id="3.30.70.3490">
    <property type="match status" value="1"/>
</dbReference>
<dbReference type="Gramene" id="EFJ30119">
    <property type="protein sequence ID" value="EFJ30119"/>
    <property type="gene ID" value="SELMODRAFT_450423"/>
</dbReference>
<dbReference type="AlphaFoldDB" id="D8RCF3"/>
<dbReference type="KEGG" id="smo:SELMODRAFT_450423"/>
<protein>
    <recommendedName>
        <fullName evidence="6">Oxysterol-binding protein</fullName>
    </recommendedName>
</protein>
<organism evidence="5">
    <name type="scientific">Selaginella moellendorffii</name>
    <name type="common">Spikemoss</name>
    <dbReference type="NCBI Taxonomy" id="88036"/>
    <lineage>
        <taxon>Eukaryota</taxon>
        <taxon>Viridiplantae</taxon>
        <taxon>Streptophyta</taxon>
        <taxon>Embryophyta</taxon>
        <taxon>Tracheophyta</taxon>
        <taxon>Lycopodiopsida</taxon>
        <taxon>Selaginellales</taxon>
        <taxon>Selaginellaceae</taxon>
        <taxon>Selaginella</taxon>
    </lineage>
</organism>
<dbReference type="PROSITE" id="PS01013">
    <property type="entry name" value="OSBP"/>
    <property type="match status" value="1"/>
</dbReference>
<gene>
    <name evidence="4" type="ORF">SELMODRAFT_450423</name>
</gene>
<dbReference type="EMBL" id="GL377576">
    <property type="protein sequence ID" value="EFJ30119.1"/>
    <property type="molecule type" value="Genomic_DNA"/>
</dbReference>
<evidence type="ECO:0000256" key="3">
    <source>
        <dbReference type="SAM" id="MobiDB-lite"/>
    </source>
</evidence>
<name>D8RCF3_SELML</name>
<dbReference type="SUPFAM" id="SSF144000">
    <property type="entry name" value="Oxysterol-binding protein-like"/>
    <property type="match status" value="1"/>
</dbReference>
<dbReference type="Gene3D" id="2.40.160.120">
    <property type="match status" value="1"/>
</dbReference>
<dbReference type="PANTHER" id="PTHR10972:SF102">
    <property type="entry name" value="OXYSTEROL-BINDING PROTEIN"/>
    <property type="match status" value="1"/>
</dbReference>
<evidence type="ECO:0000256" key="2">
    <source>
        <dbReference type="RuleBase" id="RU003844"/>
    </source>
</evidence>
<dbReference type="Proteomes" id="UP000001514">
    <property type="component" value="Unassembled WGS sequence"/>
</dbReference>
<dbReference type="FunCoup" id="D8RCF3">
    <property type="interactions" value="2240"/>
</dbReference>
<evidence type="ECO:0000256" key="1">
    <source>
        <dbReference type="ARBA" id="ARBA00008842"/>
    </source>
</evidence>
<dbReference type="OMA" id="VHTHKKD"/>
<dbReference type="HOGENOM" id="CLU_044270_0_0_1"/>
<sequence>MPVLTPPLQLEASDSSPGGDDAKSATSRIGGIGRYLDLFKGMGADLSRFQVPVHLNFPKSQLQLYGEMVYCFTQDILSQCADAATPMDRFLHALRWHISATRQPHFGKAPYNPILGETHHASVGDLNVLLEQVSHHPPVSALYATNEKKGFQLRFWHHASPRFYGSGVDITIHGRRLLKLERHGESYEMTSPKLGFRFLPVPGTDWSGSTTVSCAETGLKATIVYKNKGFFGLHGSSRRIGGKVWDTNTGNTLYEIHGNWDQFVYLKESSSGTTSTLYDARAVVGKLRPPQVKNLNAISPMESTLVWSGVSEGILTREVDKARAAKLCVEESQRALRKERQALGIKWSPKFFTLSAETGDWEWQHPEHPVPPAPLVVPLP</sequence>
<feature type="region of interest" description="Disordered" evidence="3">
    <location>
        <begin position="1"/>
        <end position="26"/>
    </location>
</feature>
<proteinExistence type="inferred from homology"/>
<dbReference type="OrthoDB" id="14833at2759"/>
<keyword evidence="5" id="KW-1185">Reference proteome</keyword>
<evidence type="ECO:0000313" key="5">
    <source>
        <dbReference type="Proteomes" id="UP000001514"/>
    </source>
</evidence>
<dbReference type="FunFam" id="2.40.160.120:FF:000011">
    <property type="entry name" value="Oxysterol-binding protein-related protein 4C"/>
    <property type="match status" value="1"/>
</dbReference>
<evidence type="ECO:0008006" key="6">
    <source>
        <dbReference type="Google" id="ProtNLM"/>
    </source>
</evidence>
<dbReference type="GO" id="GO:0005829">
    <property type="term" value="C:cytosol"/>
    <property type="evidence" value="ECO:0000318"/>
    <property type="project" value="GO_Central"/>
</dbReference>
<dbReference type="GO" id="GO:0032934">
    <property type="term" value="F:sterol binding"/>
    <property type="evidence" value="ECO:0000318"/>
    <property type="project" value="GO_Central"/>
</dbReference>
<evidence type="ECO:0000313" key="4">
    <source>
        <dbReference type="EMBL" id="EFJ30119.1"/>
    </source>
</evidence>
<dbReference type="PANTHER" id="PTHR10972">
    <property type="entry name" value="OXYSTEROL-BINDING PROTEIN-RELATED"/>
    <property type="match status" value="1"/>
</dbReference>
<dbReference type="InterPro" id="IPR018494">
    <property type="entry name" value="Oxysterol-bd_CS"/>
</dbReference>
<dbReference type="GO" id="GO:0016020">
    <property type="term" value="C:membrane"/>
    <property type="evidence" value="ECO:0000318"/>
    <property type="project" value="GO_Central"/>
</dbReference>
<dbReference type="Pfam" id="PF01237">
    <property type="entry name" value="Oxysterol_BP"/>
    <property type="match status" value="1"/>
</dbReference>
<dbReference type="STRING" id="88036.D8RCF3"/>
<dbReference type="InterPro" id="IPR000648">
    <property type="entry name" value="Oxysterol-bd"/>
</dbReference>
<comment type="similarity">
    <text evidence="1 2">Belongs to the OSBP family.</text>
</comment>
<dbReference type="InParanoid" id="D8RCF3"/>